<proteinExistence type="predicted"/>
<feature type="compositionally biased region" description="Basic and acidic residues" evidence="1">
    <location>
        <begin position="1"/>
        <end position="11"/>
    </location>
</feature>
<comment type="caution">
    <text evidence="2">The sequence shown here is derived from an EMBL/GenBank/DDBJ whole genome shotgun (WGS) entry which is preliminary data.</text>
</comment>
<keyword evidence="3" id="KW-1185">Reference proteome</keyword>
<feature type="compositionally biased region" description="Low complexity" evidence="1">
    <location>
        <begin position="23"/>
        <end position="39"/>
    </location>
</feature>
<organism evidence="2 3">
    <name type="scientific">Acaulospora morrowiae</name>
    <dbReference type="NCBI Taxonomy" id="94023"/>
    <lineage>
        <taxon>Eukaryota</taxon>
        <taxon>Fungi</taxon>
        <taxon>Fungi incertae sedis</taxon>
        <taxon>Mucoromycota</taxon>
        <taxon>Glomeromycotina</taxon>
        <taxon>Glomeromycetes</taxon>
        <taxon>Diversisporales</taxon>
        <taxon>Acaulosporaceae</taxon>
        <taxon>Acaulospora</taxon>
    </lineage>
</organism>
<evidence type="ECO:0000256" key="1">
    <source>
        <dbReference type="SAM" id="MobiDB-lite"/>
    </source>
</evidence>
<accession>A0A9N8VC07</accession>
<feature type="region of interest" description="Disordered" evidence="1">
    <location>
        <begin position="1"/>
        <end position="39"/>
    </location>
</feature>
<evidence type="ECO:0000313" key="3">
    <source>
        <dbReference type="Proteomes" id="UP000789342"/>
    </source>
</evidence>
<dbReference type="AlphaFoldDB" id="A0A9N8VC07"/>
<reference evidence="2" key="1">
    <citation type="submission" date="2021-06" db="EMBL/GenBank/DDBJ databases">
        <authorList>
            <person name="Kallberg Y."/>
            <person name="Tangrot J."/>
            <person name="Rosling A."/>
        </authorList>
    </citation>
    <scope>NUCLEOTIDE SEQUENCE</scope>
    <source>
        <strain evidence="2">CL551</strain>
    </source>
</reference>
<dbReference type="Proteomes" id="UP000789342">
    <property type="component" value="Unassembled WGS sequence"/>
</dbReference>
<evidence type="ECO:0000313" key="2">
    <source>
        <dbReference type="EMBL" id="CAG8447818.1"/>
    </source>
</evidence>
<gene>
    <name evidence="2" type="ORF">AMORRO_LOCUS728</name>
</gene>
<name>A0A9N8VC07_9GLOM</name>
<dbReference type="EMBL" id="CAJVPV010000234">
    <property type="protein sequence ID" value="CAG8447818.1"/>
    <property type="molecule type" value="Genomic_DNA"/>
</dbReference>
<dbReference type="OrthoDB" id="2448685at2759"/>
<protein>
    <submittedName>
        <fullName evidence="2">17848_t:CDS:1</fullName>
    </submittedName>
</protein>
<sequence>MPKSKNSEETKTLQNPLKRNNKSKSFSSNKNSESSNNINEKVKFADKTMRAYIILAESRGWRNVNGSMFPISVENLCNYIRAKKPTNSLKSIGWYLHGFKKYHENLFHNRDWDVVCKHPDVLNLLNEHETRKNEMEGCSRGTIKGFSGMPNDKEMKFYTQHDVDGEEKRINSKSKDVIELLDDESTEFVSSTNCLDTELVPTNNTRTIPPEVHLVNLLNIEMDSILPKDFEFSEALLEHLLSSDHIGSSNHTNESSQNEAMNSEMVVTHVITPITTQCNNFNKEAMFHVLDYHPSYDGNLTNEFENSGSKLMDAEISYDTIGDGEERNNQEGEDPQITSSLIRKNCKNRIDLNGIKSTTTHIDNEEPEPESFKNRFKMALTDLKTKYSGYCSYHPEGCLPVDGNRHFVLTERLFKRWASLCASGDDVTFDSLPNSDDLIEFSIENAVFV</sequence>